<dbReference type="Gene3D" id="3.30.565.10">
    <property type="entry name" value="Histidine kinase-like ATPase, C-terminal domain"/>
    <property type="match status" value="1"/>
</dbReference>
<keyword evidence="9" id="KW-1185">Reference proteome</keyword>
<feature type="domain" description="Histidine kinase" evidence="6">
    <location>
        <begin position="175"/>
        <end position="388"/>
    </location>
</feature>
<dbReference type="RefSeq" id="WP_112086304.1">
    <property type="nucleotide sequence ID" value="NZ_QLSV01000008.1"/>
</dbReference>
<dbReference type="SUPFAM" id="SSF55785">
    <property type="entry name" value="PYP-like sensor domain (PAS domain)"/>
    <property type="match status" value="1"/>
</dbReference>
<proteinExistence type="predicted"/>
<comment type="caution">
    <text evidence="8">The sequence shown here is derived from an EMBL/GenBank/DDBJ whole genome shotgun (WGS) entry which is preliminary data.</text>
</comment>
<dbReference type="Proteomes" id="UP000249518">
    <property type="component" value="Unassembled WGS sequence"/>
</dbReference>
<evidence type="ECO:0000313" key="9">
    <source>
        <dbReference type="Proteomes" id="UP000249518"/>
    </source>
</evidence>
<keyword evidence="3" id="KW-0597">Phosphoprotein</keyword>
<gene>
    <name evidence="8" type="ORF">B0I10_108134</name>
</gene>
<dbReference type="GO" id="GO:0000155">
    <property type="term" value="F:phosphorelay sensor kinase activity"/>
    <property type="evidence" value="ECO:0007669"/>
    <property type="project" value="InterPro"/>
</dbReference>
<dbReference type="EC" id="2.7.13.3" evidence="2"/>
<dbReference type="Pfam" id="PF02518">
    <property type="entry name" value="HATPase_c"/>
    <property type="match status" value="1"/>
</dbReference>
<dbReference type="SMART" id="SM00091">
    <property type="entry name" value="PAS"/>
    <property type="match status" value="1"/>
</dbReference>
<feature type="domain" description="PAS" evidence="7">
    <location>
        <begin position="26"/>
        <end position="99"/>
    </location>
</feature>
<dbReference type="NCBIfam" id="TIGR00229">
    <property type="entry name" value="sensory_box"/>
    <property type="match status" value="1"/>
</dbReference>
<dbReference type="InterPro" id="IPR036097">
    <property type="entry name" value="HisK_dim/P_sf"/>
</dbReference>
<protein>
    <recommendedName>
        <fullName evidence="2">histidine kinase</fullName>
        <ecNumber evidence="2">2.7.13.3</ecNumber>
    </recommendedName>
</protein>
<evidence type="ECO:0000256" key="5">
    <source>
        <dbReference type="ARBA" id="ARBA00022777"/>
    </source>
</evidence>
<evidence type="ECO:0000256" key="1">
    <source>
        <dbReference type="ARBA" id="ARBA00000085"/>
    </source>
</evidence>
<dbReference type="AlphaFoldDB" id="A0A328WMX9"/>
<keyword evidence="4" id="KW-0808">Transferase</keyword>
<evidence type="ECO:0000259" key="7">
    <source>
        <dbReference type="PROSITE" id="PS50112"/>
    </source>
</evidence>
<dbReference type="InterPro" id="IPR036890">
    <property type="entry name" value="HATPase_C_sf"/>
</dbReference>
<accession>A0A328WMX9</accession>
<comment type="catalytic activity">
    <reaction evidence="1">
        <text>ATP + protein L-histidine = ADP + protein N-phospho-L-histidine.</text>
        <dbReference type="EC" id="2.7.13.3"/>
    </reaction>
</comment>
<dbReference type="InterPro" id="IPR000014">
    <property type="entry name" value="PAS"/>
</dbReference>
<dbReference type="InterPro" id="IPR003594">
    <property type="entry name" value="HATPase_dom"/>
</dbReference>
<evidence type="ECO:0000256" key="3">
    <source>
        <dbReference type="ARBA" id="ARBA00022553"/>
    </source>
</evidence>
<dbReference type="InterPro" id="IPR035965">
    <property type="entry name" value="PAS-like_dom_sf"/>
</dbReference>
<keyword evidence="5" id="KW-0418">Kinase</keyword>
<dbReference type="CDD" id="cd00130">
    <property type="entry name" value="PAS"/>
    <property type="match status" value="1"/>
</dbReference>
<reference evidence="8 9" key="1">
    <citation type="submission" date="2018-06" db="EMBL/GenBank/DDBJ databases">
        <title>Genomic Encyclopedia of Type Strains, Phase III (KMG-III): the genomes of soil and plant-associated and newly described type strains.</title>
        <authorList>
            <person name="Whitman W."/>
        </authorList>
    </citation>
    <scope>NUCLEOTIDE SEQUENCE [LARGE SCALE GENOMIC DNA]</scope>
    <source>
        <strain evidence="8 9">CGMCC 1.12504</strain>
    </source>
</reference>
<organism evidence="8 9">
    <name type="scientific">Flavobacterium lacus</name>
    <dbReference type="NCBI Taxonomy" id="1353778"/>
    <lineage>
        <taxon>Bacteria</taxon>
        <taxon>Pseudomonadati</taxon>
        <taxon>Bacteroidota</taxon>
        <taxon>Flavobacteriia</taxon>
        <taxon>Flavobacteriales</taxon>
        <taxon>Flavobacteriaceae</taxon>
        <taxon>Flavobacterium</taxon>
    </lineage>
</organism>
<dbReference type="SUPFAM" id="SSF55874">
    <property type="entry name" value="ATPase domain of HSP90 chaperone/DNA topoisomerase II/histidine kinase"/>
    <property type="match status" value="1"/>
</dbReference>
<dbReference type="PANTHER" id="PTHR43304">
    <property type="entry name" value="PHYTOCHROME-LIKE PROTEIN CPH1"/>
    <property type="match status" value="1"/>
</dbReference>
<dbReference type="Pfam" id="PF08448">
    <property type="entry name" value="PAS_4"/>
    <property type="match status" value="1"/>
</dbReference>
<dbReference type="PROSITE" id="PS50109">
    <property type="entry name" value="HIS_KIN"/>
    <property type="match status" value="1"/>
</dbReference>
<dbReference type="PANTHER" id="PTHR43304:SF1">
    <property type="entry name" value="PAC DOMAIN-CONTAINING PROTEIN"/>
    <property type="match status" value="1"/>
</dbReference>
<dbReference type="InterPro" id="IPR013656">
    <property type="entry name" value="PAS_4"/>
</dbReference>
<evidence type="ECO:0000256" key="2">
    <source>
        <dbReference type="ARBA" id="ARBA00012438"/>
    </source>
</evidence>
<dbReference type="Gene3D" id="3.30.450.20">
    <property type="entry name" value="PAS domain"/>
    <property type="match status" value="1"/>
</dbReference>
<dbReference type="InterPro" id="IPR004358">
    <property type="entry name" value="Sig_transdc_His_kin-like_C"/>
</dbReference>
<dbReference type="CDD" id="cd00082">
    <property type="entry name" value="HisKA"/>
    <property type="match status" value="1"/>
</dbReference>
<dbReference type="InterPro" id="IPR003661">
    <property type="entry name" value="HisK_dim/P_dom"/>
</dbReference>
<dbReference type="InterPro" id="IPR005467">
    <property type="entry name" value="His_kinase_dom"/>
</dbReference>
<evidence type="ECO:0000313" key="8">
    <source>
        <dbReference type="EMBL" id="RAR47631.1"/>
    </source>
</evidence>
<dbReference type="EMBL" id="QLSV01000008">
    <property type="protein sequence ID" value="RAR47631.1"/>
    <property type="molecule type" value="Genomic_DNA"/>
</dbReference>
<dbReference type="SUPFAM" id="SSF47384">
    <property type="entry name" value="Homodimeric domain of signal transducing histidine kinase"/>
    <property type="match status" value="1"/>
</dbReference>
<dbReference type="InterPro" id="IPR052162">
    <property type="entry name" value="Sensor_kinase/Photoreceptor"/>
</dbReference>
<dbReference type="Gene3D" id="1.10.287.130">
    <property type="match status" value="1"/>
</dbReference>
<evidence type="ECO:0000256" key="4">
    <source>
        <dbReference type="ARBA" id="ARBA00022679"/>
    </source>
</evidence>
<evidence type="ECO:0000259" key="6">
    <source>
        <dbReference type="PROSITE" id="PS50109"/>
    </source>
</evidence>
<dbReference type="OrthoDB" id="5522855at2"/>
<dbReference type="PROSITE" id="PS50112">
    <property type="entry name" value="PAS"/>
    <property type="match status" value="1"/>
</dbReference>
<dbReference type="SMART" id="SM00387">
    <property type="entry name" value="HATPase_c"/>
    <property type="match status" value="1"/>
</dbReference>
<dbReference type="PRINTS" id="PR00344">
    <property type="entry name" value="BCTRLSENSOR"/>
</dbReference>
<sequence>MNNEQVRIFADKEAMKRHFETALQIDKERQSVILKSIGDAVIATDMDGSIILMNAVAEKLTGWKSEEAESKPIAKVFHIVNKFTRKEIDDPVESVLKTGKVQKLAPDAILISRAEREEYSVSDSCAPILNPKGNIMGAVLVFRDVTKQKQEEALKEKITADLIQRNNDHEHFDNIISHDLKGPVANIISLAKMVNDEELEESEKEMMMNALLTSAERLNEVIVDLNVILRIGKQLDEKKESVHFSKIVSDIQESIANILEKEKPNFKLDFKRVDEMFTIKSYTHSIFYNLISNSIKYKKSGIPLDITIESDLVDKKVILTFKDNGMGVDLLKYGNDLFGLYKRFHIGKADGKGMGLHMVKVQVEKLGGKISVKSIVNQGTEFTIELIP</sequence>
<name>A0A328WMX9_9FLAO</name>